<evidence type="ECO:0000259" key="4">
    <source>
        <dbReference type="Pfam" id="PF22763"/>
    </source>
</evidence>
<sequence length="959" mass="104004">MRRTGRIRPRRGGERGCSHARRDEDSWRDSSGRQCSAYGDGRCFSMASLENVPAELRAEARWVCWRREERGGKTTKLPVCAKSGRMAKSTDPATWATFDEAVAAVGRWRCDGVGFVFGPDRAFTGLDLDHVIVDGVLDAEYRWVVEEAGTYTEVSPSGDGLHLIFRGAKPDWAQRSRKGQPGGRVVEMYDHDRYFTVTGDVFEGRGALAENSGVVERAYRTWIEPEARSAQPRLDDAAREASTGDMGDDELVERMLASRSGDDIRALLAGDCSAQGGDHSAADMALCSHLAFWCAGDAARMDRIFRASGLMRGKWDSRRGGTTYGAQTIERAISGATEFYRPRAARRDGSSRSSRANDKNVCSMSTRRERQGVPDDGAAPREATTEGAPSVEGWHVDERGRLWAADAAGELRYTVTATAPWIACDLVDVDTGDVRALVRVAVAGGVRERALDRDVLLNQTRIIGALAPLGANVSSTNSKDVVRYLTDCERRLGGERPRVRSVTHLGWADGPLGAFMPYDEGEVRFDPSPDEALKARPFMAAAGTLAEWVAGVAPARAASPLFRCVLAASFASPLVALLGVQTFIVYVWGRSRSGKTPTLKAAGSVWGDPTEGSDSYFRTFADTPKSIVRAAALLHDIPVIIDELQSKGAPGGQASKRQIVEDLLYSLSLGHERGALNSDRSMMRAGSWRSLTIATGEIPIVGDSTQQGASNRTLELSGEPFADVRSAQAMHRLVAQQHGTAGRAYVAALKRNEPAFYADLFSLVRDGVDGIASGHPQADNIALLALADALAEYYVLAPGSEWASCLDGAMEMAAWALGNATGAESDTDTRAIQFVAEWLAGNRIHFDDYCENDRLERWGAIEEKSCATGFRWYVFSSVLERALTGANFDRAKTLRRMDEEGILVRDSGHRYTRQKRFRNAGRVYCVCIDNEALEAFLDRSAGATGTGGAGIASQGGAPC</sequence>
<reference evidence="6" key="1">
    <citation type="submission" date="2019-08" db="EMBL/GenBank/DDBJ databases">
        <title>Arthrobacter sp. nov., isolated from plateau pika and Tibetan wild ass.</title>
        <authorList>
            <person name="Ge Y."/>
        </authorList>
    </citation>
    <scope>NUCLEOTIDE SEQUENCE [LARGE SCALE GENOMIC DNA]</scope>
    <source>
        <strain evidence="6">HF-1365</strain>
    </source>
</reference>
<feature type="compositionally biased region" description="Basic and acidic residues" evidence="1">
    <location>
        <begin position="11"/>
        <end position="31"/>
    </location>
</feature>
<dbReference type="AlphaFoldDB" id="A0A7K0G861"/>
<accession>A0A7K0G861</accession>
<feature type="domain" description="Cch helix turn helix" evidence="3">
    <location>
        <begin position="826"/>
        <end position="930"/>
    </location>
</feature>
<dbReference type="InterPro" id="IPR040538">
    <property type="entry name" value="Cch_HTH"/>
</dbReference>
<proteinExistence type="predicted"/>
<evidence type="ECO:0000259" key="3">
    <source>
        <dbReference type="Pfam" id="PF18662"/>
    </source>
</evidence>
<feature type="region of interest" description="Disordered" evidence="1">
    <location>
        <begin position="1"/>
        <end position="31"/>
    </location>
</feature>
<gene>
    <name evidence="5" type="ORF">GJE22_02110</name>
</gene>
<protein>
    <submittedName>
        <fullName evidence="5">DUF927 domain-containing protein</fullName>
    </submittedName>
</protein>
<keyword evidence="6" id="KW-1185">Reference proteome</keyword>
<comment type="caution">
    <text evidence="5">The sequence shown here is derived from an EMBL/GenBank/DDBJ whole genome shotgun (WGS) entry which is preliminary data.</text>
</comment>
<feature type="domain" description="NrS-1 polymerase-like HBD" evidence="4">
    <location>
        <begin position="279"/>
        <end position="342"/>
    </location>
</feature>
<evidence type="ECO:0000259" key="2">
    <source>
        <dbReference type="Pfam" id="PF06048"/>
    </source>
</evidence>
<dbReference type="Proteomes" id="UP000470010">
    <property type="component" value="Unassembled WGS sequence"/>
</dbReference>
<dbReference type="Pfam" id="PF18662">
    <property type="entry name" value="HTH_56"/>
    <property type="match status" value="1"/>
</dbReference>
<dbReference type="EMBL" id="VTFZ01000001">
    <property type="protein sequence ID" value="MRX79409.1"/>
    <property type="molecule type" value="Genomic_DNA"/>
</dbReference>
<evidence type="ECO:0000256" key="1">
    <source>
        <dbReference type="SAM" id="MobiDB-lite"/>
    </source>
</evidence>
<feature type="compositionally biased region" description="Basic and acidic residues" evidence="1">
    <location>
        <begin position="345"/>
        <end position="358"/>
    </location>
</feature>
<name>A0A7K0G861_9ACTN</name>
<dbReference type="Pfam" id="PF06048">
    <property type="entry name" value="DUF927"/>
    <property type="match status" value="1"/>
</dbReference>
<dbReference type="InterPro" id="IPR054468">
    <property type="entry name" value="NrSPol-like_HBD"/>
</dbReference>
<feature type="domain" description="DUF927" evidence="2">
    <location>
        <begin position="441"/>
        <end position="673"/>
    </location>
</feature>
<evidence type="ECO:0000313" key="5">
    <source>
        <dbReference type="EMBL" id="MRX79409.1"/>
    </source>
</evidence>
<evidence type="ECO:0000313" key="6">
    <source>
        <dbReference type="Proteomes" id="UP000470010"/>
    </source>
</evidence>
<dbReference type="InterPro" id="IPR009270">
    <property type="entry name" value="DUF927"/>
</dbReference>
<feature type="compositionally biased region" description="Basic residues" evidence="1">
    <location>
        <begin position="1"/>
        <end position="10"/>
    </location>
</feature>
<dbReference type="Pfam" id="PF22763">
    <property type="entry name" value="NrS1-1_pol-like_HBD"/>
    <property type="match status" value="1"/>
</dbReference>
<organism evidence="5 6">
    <name type="scientific">Enorma shizhengliae</name>
    <dbReference type="NCBI Taxonomy" id="2606615"/>
    <lineage>
        <taxon>Bacteria</taxon>
        <taxon>Bacillati</taxon>
        <taxon>Actinomycetota</taxon>
        <taxon>Coriobacteriia</taxon>
        <taxon>Coriobacteriales</taxon>
        <taxon>Coriobacteriaceae</taxon>
        <taxon>Enorma</taxon>
    </lineage>
</organism>
<feature type="region of interest" description="Disordered" evidence="1">
    <location>
        <begin position="343"/>
        <end position="391"/>
    </location>
</feature>